<evidence type="ECO:0000313" key="8">
    <source>
        <dbReference type="Proteomes" id="UP000228380"/>
    </source>
</evidence>
<feature type="compositionally biased region" description="Low complexity" evidence="5">
    <location>
        <begin position="722"/>
        <end position="733"/>
    </location>
</feature>
<feature type="compositionally biased region" description="Acidic residues" evidence="5">
    <location>
        <begin position="180"/>
        <end position="195"/>
    </location>
</feature>
<evidence type="ECO:0000259" key="7">
    <source>
        <dbReference type="Pfam" id="PF25121"/>
    </source>
</evidence>
<reference evidence="8" key="1">
    <citation type="journal article" date="2019" name="Nat. Commun.">
        <title>Genome-wide association mapping of date palm fruit traits.</title>
        <authorList>
            <person name="Hazzouri K.M."/>
            <person name="Gros-Balthazard M."/>
            <person name="Flowers J.M."/>
            <person name="Copetti D."/>
            <person name="Lemansour A."/>
            <person name="Lebrun M."/>
            <person name="Masmoudi K."/>
            <person name="Ferrand S."/>
            <person name="Dhar M.I."/>
            <person name="Fresquez Z.A."/>
            <person name="Rosas U."/>
            <person name="Zhang J."/>
            <person name="Talag J."/>
            <person name="Lee S."/>
            <person name="Kudrna D."/>
            <person name="Powell R.F."/>
            <person name="Leitch I.J."/>
            <person name="Krueger R.R."/>
            <person name="Wing R.A."/>
            <person name="Amiri K.M.A."/>
            <person name="Purugganan M.D."/>
        </authorList>
    </citation>
    <scope>NUCLEOTIDE SEQUENCE [LARGE SCALE GENOMIC DNA]</scope>
    <source>
        <strain evidence="8">cv. Khalas</strain>
    </source>
</reference>
<dbReference type="PANTHER" id="PTHR12202">
    <property type="entry name" value="ESF1 HOMOLOG"/>
    <property type="match status" value="1"/>
</dbReference>
<feature type="compositionally biased region" description="Acidic residues" evidence="5">
    <location>
        <begin position="236"/>
        <end position="246"/>
    </location>
</feature>
<feature type="compositionally biased region" description="Basic and acidic residues" evidence="5">
    <location>
        <begin position="491"/>
        <end position="502"/>
    </location>
</feature>
<accession>A0A8B7BIE7</accession>
<evidence type="ECO:0000256" key="4">
    <source>
        <dbReference type="ARBA" id="ARBA00023242"/>
    </source>
</evidence>
<dbReference type="Proteomes" id="UP000228380">
    <property type="component" value="Chromosome 8"/>
</dbReference>
<feature type="region of interest" description="Disordered" evidence="5">
    <location>
        <begin position="711"/>
        <end position="769"/>
    </location>
</feature>
<feature type="compositionally biased region" description="Basic and acidic residues" evidence="5">
    <location>
        <begin position="196"/>
        <end position="205"/>
    </location>
</feature>
<feature type="compositionally biased region" description="Low complexity" evidence="5">
    <location>
        <begin position="43"/>
        <end position="60"/>
    </location>
</feature>
<feature type="compositionally biased region" description="Basic and acidic residues" evidence="5">
    <location>
        <begin position="513"/>
        <end position="522"/>
    </location>
</feature>
<feature type="region of interest" description="Disordered" evidence="5">
    <location>
        <begin position="462"/>
        <end position="526"/>
    </location>
</feature>
<feature type="region of interest" description="Disordered" evidence="5">
    <location>
        <begin position="1"/>
        <end position="247"/>
    </location>
</feature>
<evidence type="ECO:0000256" key="2">
    <source>
        <dbReference type="ARBA" id="ARBA00009087"/>
    </source>
</evidence>
<feature type="compositionally biased region" description="Basic and acidic residues" evidence="5">
    <location>
        <begin position="741"/>
        <end position="751"/>
    </location>
</feature>
<dbReference type="AlphaFoldDB" id="A0A8B7BIE7"/>
<feature type="domain" description="NUC153" evidence="6">
    <location>
        <begin position="684"/>
        <end position="708"/>
    </location>
</feature>
<evidence type="ECO:0000259" key="6">
    <source>
        <dbReference type="Pfam" id="PF08159"/>
    </source>
</evidence>
<organism evidence="8 9">
    <name type="scientific">Phoenix dactylifera</name>
    <name type="common">Date palm</name>
    <dbReference type="NCBI Taxonomy" id="42345"/>
    <lineage>
        <taxon>Eukaryota</taxon>
        <taxon>Viridiplantae</taxon>
        <taxon>Streptophyta</taxon>
        <taxon>Embryophyta</taxon>
        <taxon>Tracheophyta</taxon>
        <taxon>Spermatophyta</taxon>
        <taxon>Magnoliopsida</taxon>
        <taxon>Liliopsida</taxon>
        <taxon>Arecaceae</taxon>
        <taxon>Coryphoideae</taxon>
        <taxon>Phoeniceae</taxon>
        <taxon>Phoenix</taxon>
    </lineage>
</organism>
<dbReference type="GeneID" id="103697480"/>
<feature type="compositionally biased region" description="Low complexity" evidence="5">
    <location>
        <begin position="633"/>
        <end position="645"/>
    </location>
</feature>
<keyword evidence="3" id="KW-0175">Coiled coil</keyword>
<feature type="compositionally biased region" description="Basic and acidic residues" evidence="5">
    <location>
        <begin position="120"/>
        <end position="140"/>
    </location>
</feature>
<protein>
    <submittedName>
        <fullName evidence="9">Pre-rRNA-processing protein esf1</fullName>
    </submittedName>
</protein>
<reference evidence="9" key="2">
    <citation type="submission" date="2025-08" db="UniProtKB">
        <authorList>
            <consortium name="RefSeq"/>
        </authorList>
    </citation>
    <scope>IDENTIFICATION</scope>
    <source>
        <tissue evidence="9">Young leaves</tissue>
    </source>
</reference>
<feature type="region of interest" description="Disordered" evidence="5">
    <location>
        <begin position="552"/>
        <end position="682"/>
    </location>
</feature>
<feature type="compositionally biased region" description="Basic and acidic residues" evidence="5">
    <location>
        <begin position="17"/>
        <end position="32"/>
    </location>
</feature>
<evidence type="ECO:0000256" key="3">
    <source>
        <dbReference type="ARBA" id="ARBA00023054"/>
    </source>
</evidence>
<comment type="similarity">
    <text evidence="2">Belongs to the ESF1 family.</text>
</comment>
<evidence type="ECO:0000256" key="1">
    <source>
        <dbReference type="ARBA" id="ARBA00004604"/>
    </source>
</evidence>
<feature type="compositionally biased region" description="Basic and acidic residues" evidence="5">
    <location>
        <begin position="619"/>
        <end position="632"/>
    </location>
</feature>
<feature type="compositionally biased region" description="Basic residues" evidence="5">
    <location>
        <begin position="71"/>
        <end position="85"/>
    </location>
</feature>
<feature type="compositionally biased region" description="Basic residues" evidence="5">
    <location>
        <begin position="33"/>
        <end position="42"/>
    </location>
</feature>
<feature type="compositionally biased region" description="Acidic residues" evidence="5">
    <location>
        <begin position="570"/>
        <end position="591"/>
    </location>
</feature>
<dbReference type="PANTHER" id="PTHR12202:SF0">
    <property type="entry name" value="ESF1 HOMOLOG"/>
    <property type="match status" value="1"/>
</dbReference>
<keyword evidence="4" id="KW-0539">Nucleus</keyword>
<keyword evidence="8" id="KW-1185">Reference proteome</keyword>
<feature type="compositionally biased region" description="Basic residues" evidence="5">
    <location>
        <begin position="555"/>
        <end position="566"/>
    </location>
</feature>
<feature type="compositionally biased region" description="Basic and acidic residues" evidence="5">
    <location>
        <begin position="61"/>
        <end position="70"/>
    </location>
</feature>
<feature type="compositionally biased region" description="Basic residues" evidence="5">
    <location>
        <begin position="658"/>
        <end position="668"/>
    </location>
</feature>
<dbReference type="RefSeq" id="XP_008777568.2">
    <property type="nucleotide sequence ID" value="XM_008779346.4"/>
</dbReference>
<name>A0A8B7BIE7_PHODC</name>
<dbReference type="InterPro" id="IPR012580">
    <property type="entry name" value="NUC153"/>
</dbReference>
<evidence type="ECO:0000313" key="9">
    <source>
        <dbReference type="RefSeq" id="XP_008777568.2"/>
    </source>
</evidence>
<evidence type="ECO:0000256" key="5">
    <source>
        <dbReference type="SAM" id="MobiDB-lite"/>
    </source>
</evidence>
<gene>
    <name evidence="9" type="primary">LOC103697480</name>
</gene>
<feature type="domain" description="ESF1 RRM" evidence="7">
    <location>
        <begin position="270"/>
        <end position="409"/>
    </location>
</feature>
<sequence length="787" mass="89523">MASTANGDKKRKKGKKNKDLQERPENDEFEGIKKRKNNKKQRLQPLAEPLAEPPAAAVAVREVEDKVMEKHGKKQNKKKDKKKERNRQDGGEPENAGDILEGKKKRNSLITDPRFSSAHFDPRFQRMPKRESKVVIDSRFTRMLSDKNFSTSSAPVDKRGKARKEKGANPLLHYYLHQEEEGEEETEMKEEEPDEPRERSSELPRKVYSSESGPVVSEEEEEDFTASGSDESTSTTEEEDDDDDEYSVNSDICRYLMADHKDTPMTDKATYRLAIVNMDWDHIKAVDLYVVMSSCLPKGGQVLSVAVYPSEFGVKCMEIEAVHGPSGLLDGNEEHSDDDSDIYNEKLRTYELNKLRYYYAVVVCDSSATADHIYTTLDGTEFLKTSNVFDLQFIPDTMEFKHPPHDITTEVPTSYKEPDFHTRALQHSKVKLSWEEDEPDRTKILRRKFNPNQLDELNEYLASSGDSDEGDDNDGENGFESDDAADLPNGEGKRRISREKLRALLQSGDDSDADHNDDKDMEITFNTELEDLSKRVLEKKDKKSETVWEAVLRKRSEKKKARKRRSQYSSEDDSSDYDVQEPPDQPDDFFAEEPSATDTKVSKKNGKELLKTKVKGNRKVRDPSPEMEKEQEASIAELELLLADDQGAEHGPKGYNLKPKKVKGKKGKEKPSDDNLPDVNIADDPRFSALFTSHHLALDPTDPQFKRSAAYIRQRQRKQQSGAGEEAITEETANSSEQVPSDDRVPAKDDSWDPTGASLEREKNEFSSTVWSLKRNLSTLKNKSKGR</sequence>
<dbReference type="GO" id="GO:0006364">
    <property type="term" value="P:rRNA processing"/>
    <property type="evidence" value="ECO:0007669"/>
    <property type="project" value="InterPro"/>
</dbReference>
<dbReference type="GO" id="GO:0003723">
    <property type="term" value="F:RNA binding"/>
    <property type="evidence" value="ECO:0007669"/>
    <property type="project" value="TreeGrafter"/>
</dbReference>
<dbReference type="KEGG" id="pda:103697480"/>
<feature type="compositionally biased region" description="Acidic residues" evidence="5">
    <location>
        <begin position="466"/>
        <end position="485"/>
    </location>
</feature>
<proteinExistence type="inferred from homology"/>
<comment type="subcellular location">
    <subcellularLocation>
        <location evidence="1">Nucleus</location>
        <location evidence="1">Nucleolus</location>
    </subcellularLocation>
</comment>
<dbReference type="Pfam" id="PF25121">
    <property type="entry name" value="RRM_ESF1"/>
    <property type="match status" value="1"/>
</dbReference>
<dbReference type="OrthoDB" id="431825at2759"/>
<dbReference type="GO" id="GO:0005730">
    <property type="term" value="C:nucleolus"/>
    <property type="evidence" value="ECO:0007669"/>
    <property type="project" value="UniProtKB-SubCell"/>
</dbReference>
<dbReference type="InterPro" id="IPR039754">
    <property type="entry name" value="Esf1"/>
</dbReference>
<dbReference type="InterPro" id="IPR056750">
    <property type="entry name" value="RRM_ESF1"/>
</dbReference>
<dbReference type="Pfam" id="PF08159">
    <property type="entry name" value="NUC153"/>
    <property type="match status" value="1"/>
</dbReference>